<accession>A0A4R5CEA9</accession>
<keyword evidence="2" id="KW-0812">Transmembrane</keyword>
<reference evidence="3 4" key="1">
    <citation type="submission" date="2019-03" db="EMBL/GenBank/DDBJ databases">
        <title>Draft genome sequences of novel Actinobacteria.</title>
        <authorList>
            <person name="Sahin N."/>
            <person name="Ay H."/>
            <person name="Saygin H."/>
        </authorList>
    </citation>
    <scope>NUCLEOTIDE SEQUENCE [LARGE SCALE GENOMIC DNA]</scope>
    <source>
        <strain evidence="3 4">5K138</strain>
    </source>
</reference>
<feature type="transmembrane region" description="Helical" evidence="2">
    <location>
        <begin position="49"/>
        <end position="71"/>
    </location>
</feature>
<feature type="transmembrane region" description="Helical" evidence="2">
    <location>
        <begin position="188"/>
        <end position="205"/>
    </location>
</feature>
<dbReference type="RefSeq" id="WP_131901531.1">
    <property type="nucleotide sequence ID" value="NZ_SMKZ01000076.1"/>
</dbReference>
<dbReference type="AlphaFoldDB" id="A0A4R5CEA9"/>
<evidence type="ECO:0000313" key="4">
    <source>
        <dbReference type="Proteomes" id="UP000294739"/>
    </source>
</evidence>
<feature type="transmembrane region" description="Helical" evidence="2">
    <location>
        <begin position="83"/>
        <end position="102"/>
    </location>
</feature>
<feature type="transmembrane region" description="Helical" evidence="2">
    <location>
        <begin position="211"/>
        <end position="231"/>
    </location>
</feature>
<feature type="region of interest" description="Disordered" evidence="1">
    <location>
        <begin position="316"/>
        <end position="342"/>
    </location>
</feature>
<keyword evidence="2" id="KW-0472">Membrane</keyword>
<dbReference type="Proteomes" id="UP000294739">
    <property type="component" value="Unassembled WGS sequence"/>
</dbReference>
<name>A0A4R5CEA9_9ACTN</name>
<gene>
    <name evidence="3" type="ORF">E1269_29860</name>
</gene>
<protein>
    <submittedName>
        <fullName evidence="3">Uncharacterized protein</fullName>
    </submittedName>
</protein>
<dbReference type="EMBL" id="SMKZ01000076">
    <property type="protein sequence ID" value="TDD97256.1"/>
    <property type="molecule type" value="Genomic_DNA"/>
</dbReference>
<sequence>MTDARDVVPDDDRAWRPPPGTLLLSTLVGLGCTGAGIGLAVAAGEIGTAVLVIAVIMLVLSISAGAAYLLAASPYRDRGEPIPTRYGVVQAVMIAVALALFLVDGYAAGATLAGLLGGIMLANAWTVRGVKPHEVTEPVVATPEPDAPFVPDVPDAVPDPAAVPTADAAPQPVGQVLRTVVATDRRRWLAWIAAAAPTSALTLLLDPPGAFTFGVVAMGTLLVLWVGRRYWAAQLALRDFERAETAPRRAVVTLVNDLARELPRPMLGVWLEPPLVVGGRMRKPDRVYRCDDERDSLAGSHHYYVLHEAWVDTDRGAGRSRGGSPPTPASSSRTGVRWAAGT</sequence>
<feature type="transmembrane region" description="Helical" evidence="2">
    <location>
        <begin position="21"/>
        <end position="43"/>
    </location>
</feature>
<dbReference type="PROSITE" id="PS51257">
    <property type="entry name" value="PROKAR_LIPOPROTEIN"/>
    <property type="match status" value="1"/>
</dbReference>
<evidence type="ECO:0000256" key="2">
    <source>
        <dbReference type="SAM" id="Phobius"/>
    </source>
</evidence>
<keyword evidence="4" id="KW-1185">Reference proteome</keyword>
<dbReference type="InParanoid" id="A0A4R5CEA9"/>
<evidence type="ECO:0000256" key="1">
    <source>
        <dbReference type="SAM" id="MobiDB-lite"/>
    </source>
</evidence>
<comment type="caution">
    <text evidence="3">The sequence shown here is derived from an EMBL/GenBank/DDBJ whole genome shotgun (WGS) entry which is preliminary data.</text>
</comment>
<proteinExistence type="predicted"/>
<organism evidence="3 4">
    <name type="scientific">Jiangella asiatica</name>
    <dbReference type="NCBI Taxonomy" id="2530372"/>
    <lineage>
        <taxon>Bacteria</taxon>
        <taxon>Bacillati</taxon>
        <taxon>Actinomycetota</taxon>
        <taxon>Actinomycetes</taxon>
        <taxon>Jiangellales</taxon>
        <taxon>Jiangellaceae</taxon>
        <taxon>Jiangella</taxon>
    </lineage>
</organism>
<evidence type="ECO:0000313" key="3">
    <source>
        <dbReference type="EMBL" id="TDD97256.1"/>
    </source>
</evidence>
<keyword evidence="2" id="KW-1133">Transmembrane helix</keyword>